<dbReference type="EMBL" id="UINC01214171">
    <property type="protein sequence ID" value="SVE39277.1"/>
    <property type="molecule type" value="Genomic_DNA"/>
</dbReference>
<feature type="non-terminal residue" evidence="2">
    <location>
        <position position="62"/>
    </location>
</feature>
<evidence type="ECO:0000256" key="1">
    <source>
        <dbReference type="SAM" id="Coils"/>
    </source>
</evidence>
<dbReference type="AlphaFoldDB" id="A0A383D3Z1"/>
<reference evidence="2" key="1">
    <citation type="submission" date="2018-05" db="EMBL/GenBank/DDBJ databases">
        <authorList>
            <person name="Lanie J.A."/>
            <person name="Ng W.-L."/>
            <person name="Kazmierczak K.M."/>
            <person name="Andrzejewski T.M."/>
            <person name="Davidsen T.M."/>
            <person name="Wayne K.J."/>
            <person name="Tettelin H."/>
            <person name="Glass J.I."/>
            <person name="Rusch D."/>
            <person name="Podicherti R."/>
            <person name="Tsui H.-C.T."/>
            <person name="Winkler M.E."/>
        </authorList>
    </citation>
    <scope>NUCLEOTIDE SEQUENCE</scope>
</reference>
<accession>A0A383D3Z1</accession>
<organism evidence="2">
    <name type="scientific">marine metagenome</name>
    <dbReference type="NCBI Taxonomy" id="408172"/>
    <lineage>
        <taxon>unclassified sequences</taxon>
        <taxon>metagenomes</taxon>
        <taxon>ecological metagenomes</taxon>
    </lineage>
</organism>
<sequence length="62" mass="7398">MKKIGAIVKGKYYSLNDEQKELLIIWRDLKAQKKKLSKKRKKVNIKLQSIKEKIEIIEQKQS</sequence>
<protein>
    <submittedName>
        <fullName evidence="2">Uncharacterized protein</fullName>
    </submittedName>
</protein>
<evidence type="ECO:0000313" key="2">
    <source>
        <dbReference type="EMBL" id="SVE39277.1"/>
    </source>
</evidence>
<name>A0A383D3Z1_9ZZZZ</name>
<gene>
    <name evidence="2" type="ORF">METZ01_LOCUS492131</name>
</gene>
<feature type="coiled-coil region" evidence="1">
    <location>
        <begin position="33"/>
        <end position="60"/>
    </location>
</feature>
<keyword evidence="1" id="KW-0175">Coiled coil</keyword>
<proteinExistence type="predicted"/>